<dbReference type="Gene3D" id="2.60.120.1140">
    <property type="entry name" value="Protein of unknown function DUF192"/>
    <property type="match status" value="1"/>
</dbReference>
<dbReference type="STRING" id="1618747.UW02_C0003G0017"/>
<comment type="caution">
    <text evidence="1">The sequence shown here is derived from an EMBL/GenBank/DDBJ whole genome shotgun (WGS) entry which is preliminary data.</text>
</comment>
<dbReference type="InterPro" id="IPR003795">
    <property type="entry name" value="DUF192"/>
</dbReference>
<dbReference type="Pfam" id="PF02643">
    <property type="entry name" value="DUF192"/>
    <property type="match status" value="1"/>
</dbReference>
<organism evidence="1 2">
    <name type="scientific">Candidatus Nomurabacteria bacterium GW2011_GWB1_43_7</name>
    <dbReference type="NCBI Taxonomy" id="1618747"/>
    <lineage>
        <taxon>Bacteria</taxon>
        <taxon>Candidatus Nomuraibacteriota</taxon>
    </lineage>
</organism>
<dbReference type="AlphaFoldDB" id="A0A0G1FCF3"/>
<proteinExistence type="predicted"/>
<evidence type="ECO:0000313" key="2">
    <source>
        <dbReference type="Proteomes" id="UP000034751"/>
    </source>
</evidence>
<evidence type="ECO:0008006" key="3">
    <source>
        <dbReference type="Google" id="ProtNLM"/>
    </source>
</evidence>
<dbReference type="Proteomes" id="UP000034751">
    <property type="component" value="Unassembled WGS sequence"/>
</dbReference>
<evidence type="ECO:0000313" key="1">
    <source>
        <dbReference type="EMBL" id="KKT19965.1"/>
    </source>
</evidence>
<reference evidence="1 2" key="1">
    <citation type="journal article" date="2015" name="Nature">
        <title>rRNA introns, odd ribosomes, and small enigmatic genomes across a large radiation of phyla.</title>
        <authorList>
            <person name="Brown C.T."/>
            <person name="Hug L.A."/>
            <person name="Thomas B.C."/>
            <person name="Sharon I."/>
            <person name="Castelle C.J."/>
            <person name="Singh A."/>
            <person name="Wilkins M.J."/>
            <person name="Williams K.H."/>
            <person name="Banfield J.F."/>
        </authorList>
    </citation>
    <scope>NUCLEOTIDE SEQUENCE [LARGE SCALE GENOMIC DNA]</scope>
</reference>
<name>A0A0G1FCF3_9BACT</name>
<sequence>MKHGCLIFILSFAAFFAATVWFSLINRESIGIPTSADIKYVRIAEQDIKVELALSKEAQTRGLSGRDGLAEGEGMLFVYSRPGKYSFWMKDMKFPIDIIWIGEDMRVVYIKESAEPASYPDVFVSGADAKYILEVNAGFSEKNSLKVGDGALFTY</sequence>
<protein>
    <recommendedName>
        <fullName evidence="3">DUF192 domain-containing protein</fullName>
    </recommendedName>
</protein>
<accession>A0A0G1FCF3</accession>
<dbReference type="PANTHER" id="PTHR37953">
    <property type="entry name" value="UPF0127 PROTEIN MJ1496"/>
    <property type="match status" value="1"/>
</dbReference>
<dbReference type="EMBL" id="LCGS01000003">
    <property type="protein sequence ID" value="KKT19965.1"/>
    <property type="molecule type" value="Genomic_DNA"/>
</dbReference>
<dbReference type="InterPro" id="IPR038695">
    <property type="entry name" value="Saro_0823-like_sf"/>
</dbReference>
<dbReference type="PANTHER" id="PTHR37953:SF1">
    <property type="entry name" value="UPF0127 PROTEIN MJ1496"/>
    <property type="match status" value="1"/>
</dbReference>
<gene>
    <name evidence="1" type="ORF">UW02_C0003G0017</name>
</gene>